<dbReference type="InterPro" id="IPR052022">
    <property type="entry name" value="26kDa_periplasmic_antigen"/>
</dbReference>
<evidence type="ECO:0000256" key="1">
    <source>
        <dbReference type="SAM" id="SignalP"/>
    </source>
</evidence>
<evidence type="ECO:0000313" key="2">
    <source>
        <dbReference type="EMBL" id="TCO78248.1"/>
    </source>
</evidence>
<gene>
    <name evidence="2" type="ORF">EV688_10161</name>
</gene>
<accession>A0A4R2L6G3</accession>
<feature type="chain" id="PRO_5020550477" description="Secreted protein" evidence="1">
    <location>
        <begin position="37"/>
        <end position="264"/>
    </location>
</feature>
<reference evidence="2 3" key="1">
    <citation type="submission" date="2019-03" db="EMBL/GenBank/DDBJ databases">
        <title>Genomic Encyclopedia of Type Strains, Phase IV (KMG-IV): sequencing the most valuable type-strain genomes for metagenomic binning, comparative biology and taxonomic classification.</title>
        <authorList>
            <person name="Goeker M."/>
        </authorList>
    </citation>
    <scope>NUCLEOTIDE SEQUENCE [LARGE SCALE GENOMIC DNA]</scope>
    <source>
        <strain evidence="2 3">DSM 23344</strain>
    </source>
</reference>
<sequence>MQSSTILQGRGRRKRAAFHSVLATLITLTLGPAVLAAEAGGDAGNPPPAISVTGEGKVTAQPDRAALQLGVQVRHEDLAEARSEVTRRSNAILQHLASLGIEERHVNATDINTLPEYRWDKEQETQVLTGYSVQRSIDLALMDLSLLSTVIEGSADAGANRITPPRLSHSREAELRRDALRLATEDARANARAIAETLGGTLGAVRDISTGGSPRPVPMARDMMMRASAETADADATYVAGDQTFEARVSATFNLATTGSADGV</sequence>
<dbReference type="RefSeq" id="WP_162883843.1">
    <property type="nucleotide sequence ID" value="NZ_QQSW01000006.1"/>
</dbReference>
<dbReference type="AlphaFoldDB" id="A0A4R2L6G3"/>
<feature type="signal peptide" evidence="1">
    <location>
        <begin position="1"/>
        <end position="36"/>
    </location>
</feature>
<dbReference type="Gene3D" id="3.30.110.170">
    <property type="entry name" value="Protein of unknown function (DUF541), domain 1"/>
    <property type="match status" value="1"/>
</dbReference>
<keyword evidence="3" id="KW-1185">Reference proteome</keyword>
<dbReference type="Pfam" id="PF04402">
    <property type="entry name" value="SIMPL"/>
    <property type="match status" value="1"/>
</dbReference>
<keyword evidence="1" id="KW-0732">Signal</keyword>
<dbReference type="GO" id="GO:0006974">
    <property type="term" value="P:DNA damage response"/>
    <property type="evidence" value="ECO:0007669"/>
    <property type="project" value="TreeGrafter"/>
</dbReference>
<evidence type="ECO:0000313" key="3">
    <source>
        <dbReference type="Proteomes" id="UP000294980"/>
    </source>
</evidence>
<dbReference type="Proteomes" id="UP000294980">
    <property type="component" value="Unassembled WGS sequence"/>
</dbReference>
<dbReference type="InterPro" id="IPR007497">
    <property type="entry name" value="SIMPL/DUF541"/>
</dbReference>
<dbReference type="EMBL" id="SLWX01000001">
    <property type="protein sequence ID" value="TCO78248.1"/>
    <property type="molecule type" value="Genomic_DNA"/>
</dbReference>
<protein>
    <recommendedName>
        <fullName evidence="4">Secreted protein</fullName>
    </recommendedName>
</protein>
<comment type="caution">
    <text evidence="2">The sequence shown here is derived from an EMBL/GenBank/DDBJ whole genome shotgun (WGS) entry which is preliminary data.</text>
</comment>
<name>A0A4R2L6G3_9GAMM</name>
<dbReference type="PANTHER" id="PTHR34387:SF2">
    <property type="entry name" value="SLR1258 PROTEIN"/>
    <property type="match status" value="1"/>
</dbReference>
<dbReference type="Gene3D" id="3.30.70.2970">
    <property type="entry name" value="Protein of unknown function (DUF541), domain 2"/>
    <property type="match status" value="1"/>
</dbReference>
<dbReference type="PANTHER" id="PTHR34387">
    <property type="entry name" value="SLR1258 PROTEIN"/>
    <property type="match status" value="1"/>
</dbReference>
<proteinExistence type="predicted"/>
<organism evidence="2 3">
    <name type="scientific">Chromatocurvus halotolerans</name>
    <dbReference type="NCBI Taxonomy" id="1132028"/>
    <lineage>
        <taxon>Bacteria</taxon>
        <taxon>Pseudomonadati</taxon>
        <taxon>Pseudomonadota</taxon>
        <taxon>Gammaproteobacteria</taxon>
        <taxon>Cellvibrionales</taxon>
        <taxon>Halieaceae</taxon>
        <taxon>Chromatocurvus</taxon>
    </lineage>
</organism>
<evidence type="ECO:0008006" key="4">
    <source>
        <dbReference type="Google" id="ProtNLM"/>
    </source>
</evidence>